<reference evidence="11" key="1">
    <citation type="submission" date="2021-01" db="UniProtKB">
        <authorList>
            <consortium name="EnsemblMetazoa"/>
        </authorList>
    </citation>
    <scope>IDENTIFICATION</scope>
</reference>
<dbReference type="InterPro" id="IPR017452">
    <property type="entry name" value="GPCR_Rhodpsn_7TM"/>
</dbReference>
<evidence type="ECO:0000313" key="12">
    <source>
        <dbReference type="Proteomes" id="UP000594262"/>
    </source>
</evidence>
<dbReference type="PROSITE" id="PS50262">
    <property type="entry name" value="G_PROTEIN_RECEP_F1_2"/>
    <property type="match status" value="1"/>
</dbReference>
<keyword evidence="6 9" id="KW-0472">Membrane</keyword>
<proteinExistence type="predicted"/>
<keyword evidence="4 9" id="KW-1133">Transmembrane helix</keyword>
<evidence type="ECO:0000256" key="3">
    <source>
        <dbReference type="ARBA" id="ARBA00022692"/>
    </source>
</evidence>
<comment type="subcellular location">
    <subcellularLocation>
        <location evidence="1">Cell membrane</location>
        <topology evidence="1">Multi-pass membrane protein</topology>
    </subcellularLocation>
</comment>
<feature type="transmembrane region" description="Helical" evidence="9">
    <location>
        <begin position="80"/>
        <end position="98"/>
    </location>
</feature>
<evidence type="ECO:0000256" key="1">
    <source>
        <dbReference type="ARBA" id="ARBA00004651"/>
    </source>
</evidence>
<dbReference type="InterPro" id="IPR050569">
    <property type="entry name" value="TAAR"/>
</dbReference>
<keyword evidence="2" id="KW-1003">Cell membrane</keyword>
<evidence type="ECO:0000259" key="10">
    <source>
        <dbReference type="PROSITE" id="PS50262"/>
    </source>
</evidence>
<dbReference type="PRINTS" id="PR00237">
    <property type="entry name" value="GPCRRHODOPSN"/>
</dbReference>
<dbReference type="InterPro" id="IPR000276">
    <property type="entry name" value="GPCR_Rhodpsn"/>
</dbReference>
<organism evidence="11 12">
    <name type="scientific">Clytia hemisphaerica</name>
    <dbReference type="NCBI Taxonomy" id="252671"/>
    <lineage>
        <taxon>Eukaryota</taxon>
        <taxon>Metazoa</taxon>
        <taxon>Cnidaria</taxon>
        <taxon>Hydrozoa</taxon>
        <taxon>Hydroidolina</taxon>
        <taxon>Leptothecata</taxon>
        <taxon>Obeliida</taxon>
        <taxon>Clytiidae</taxon>
        <taxon>Clytia</taxon>
    </lineage>
</organism>
<evidence type="ECO:0000256" key="7">
    <source>
        <dbReference type="ARBA" id="ARBA00023170"/>
    </source>
</evidence>
<keyword evidence="8" id="KW-0807">Transducer</keyword>
<dbReference type="EnsemblMetazoa" id="CLYHEMT024176.1">
    <property type="protein sequence ID" value="CLYHEMP024176.1"/>
    <property type="gene ID" value="CLYHEMG024176"/>
</dbReference>
<keyword evidence="7" id="KW-0675">Receptor</keyword>
<feature type="transmembrane region" description="Helical" evidence="9">
    <location>
        <begin position="41"/>
        <end position="60"/>
    </location>
</feature>
<evidence type="ECO:0000256" key="2">
    <source>
        <dbReference type="ARBA" id="ARBA00022475"/>
    </source>
</evidence>
<evidence type="ECO:0000256" key="9">
    <source>
        <dbReference type="SAM" id="Phobius"/>
    </source>
</evidence>
<sequence length="239" mass="27574">MDGVTVVVILSITAVLVFILNVFCVSIIVRNQQLRSKPSSILTANLLSMHILQAVATMPFYALKRLPETNSNFVCSGFRFFYILTFYIACFCVSLISLDRFLAFRLKMKYRTTVTSKRSHVRPCVSMGLHHHYVLYTVRLPYGEVFIQPSPTVGRFMLLVNCFLPCLVIVGIYTYIMVCLRRFEKLKNKNITIWRNGFNLKIEQTNHSKHNDSRSNVRNRLVTVNHLLPHTIAIPRSLQ</sequence>
<dbReference type="PANTHER" id="PTHR24249">
    <property type="entry name" value="HISTAMINE RECEPTOR-RELATED G-PROTEIN COUPLED RECEPTOR"/>
    <property type="match status" value="1"/>
</dbReference>
<dbReference type="GO" id="GO:0004930">
    <property type="term" value="F:G protein-coupled receptor activity"/>
    <property type="evidence" value="ECO:0007669"/>
    <property type="project" value="UniProtKB-KW"/>
</dbReference>
<evidence type="ECO:0000256" key="6">
    <source>
        <dbReference type="ARBA" id="ARBA00023136"/>
    </source>
</evidence>
<dbReference type="OrthoDB" id="5963771at2759"/>
<dbReference type="PANTHER" id="PTHR24249:SF372">
    <property type="entry name" value="G-PROTEIN COUPLED RECEPTORS FAMILY 1 PROFILE DOMAIN-CONTAINING PROTEIN"/>
    <property type="match status" value="1"/>
</dbReference>
<feature type="transmembrane region" description="Helical" evidence="9">
    <location>
        <begin position="6"/>
        <end position="29"/>
    </location>
</feature>
<dbReference type="GO" id="GO:0005886">
    <property type="term" value="C:plasma membrane"/>
    <property type="evidence" value="ECO:0007669"/>
    <property type="project" value="UniProtKB-SubCell"/>
</dbReference>
<evidence type="ECO:0000313" key="11">
    <source>
        <dbReference type="EnsemblMetazoa" id="CLYHEMP024176.1"/>
    </source>
</evidence>
<dbReference type="Pfam" id="PF00001">
    <property type="entry name" value="7tm_1"/>
    <property type="match status" value="1"/>
</dbReference>
<keyword evidence="12" id="KW-1185">Reference proteome</keyword>
<dbReference type="CDD" id="cd00637">
    <property type="entry name" value="7tm_classA_rhodopsin-like"/>
    <property type="match status" value="1"/>
</dbReference>
<protein>
    <recommendedName>
        <fullName evidence="10">G-protein coupled receptors family 1 profile domain-containing protein</fullName>
    </recommendedName>
</protein>
<dbReference type="Proteomes" id="UP000594262">
    <property type="component" value="Unplaced"/>
</dbReference>
<name>A0A7M5XJ12_9CNID</name>
<accession>A0A7M5XJ12</accession>
<dbReference type="SUPFAM" id="SSF81321">
    <property type="entry name" value="Family A G protein-coupled receptor-like"/>
    <property type="match status" value="1"/>
</dbReference>
<feature type="transmembrane region" description="Helical" evidence="9">
    <location>
        <begin position="156"/>
        <end position="180"/>
    </location>
</feature>
<evidence type="ECO:0000256" key="8">
    <source>
        <dbReference type="ARBA" id="ARBA00023224"/>
    </source>
</evidence>
<feature type="domain" description="G-protein coupled receptors family 1 profile" evidence="10">
    <location>
        <begin position="20"/>
        <end position="119"/>
    </location>
</feature>
<keyword evidence="3 9" id="KW-0812">Transmembrane</keyword>
<evidence type="ECO:0000256" key="5">
    <source>
        <dbReference type="ARBA" id="ARBA00023040"/>
    </source>
</evidence>
<dbReference type="AlphaFoldDB" id="A0A7M5XJ12"/>
<dbReference type="Gene3D" id="1.20.1070.10">
    <property type="entry name" value="Rhodopsin 7-helix transmembrane proteins"/>
    <property type="match status" value="1"/>
</dbReference>
<keyword evidence="5" id="KW-0297">G-protein coupled receptor</keyword>
<evidence type="ECO:0000256" key="4">
    <source>
        <dbReference type="ARBA" id="ARBA00022989"/>
    </source>
</evidence>